<dbReference type="InterPro" id="IPR001944">
    <property type="entry name" value="Glycoside_Hdrlase_35"/>
</dbReference>
<name>A0A068S1L9_9FUNG</name>
<dbReference type="PRINTS" id="PR00742">
    <property type="entry name" value="GLHYDRLASE35"/>
</dbReference>
<dbReference type="GO" id="GO:0004565">
    <property type="term" value="F:beta-galactosidase activity"/>
    <property type="evidence" value="ECO:0007669"/>
    <property type="project" value="UniProtKB-EC"/>
</dbReference>
<dbReference type="InterPro" id="IPR025300">
    <property type="entry name" value="BetaGal_jelly_roll_dom"/>
</dbReference>
<dbReference type="FunFam" id="3.20.20.80:FF:000040">
    <property type="entry name" value="Beta-galactosidase A"/>
    <property type="match status" value="1"/>
</dbReference>
<dbReference type="Pfam" id="PF10435">
    <property type="entry name" value="BetaGal_dom2"/>
    <property type="match status" value="1"/>
</dbReference>
<dbReference type="Gene3D" id="2.60.120.260">
    <property type="entry name" value="Galactose-binding domain-like"/>
    <property type="match status" value="2"/>
</dbReference>
<sequence length="974" mass="109082">MVARGVLTSVSMAIMAVATAAAPLVSLEKREESNNGLTDRVTWDKHSLLIDGERLFFFSGEFHYYRLPSPSLWFDVMEKFKALEFNGVSFYFNWGYHSPKKGVYDFDGVRDVQKAFDAAAAADLHVITRAGPYINAEVDCGGFPGWLMNQHSMARKSSPENDANSKEWLEAIDKYIVPNQITKGGRVVLNQIDNEYADNVDPYYMEMIKQKFAEDGVDVPSIFNDPNTNGYFAHGTGSVDIYGWDSYPLGFDCSNPTVWPNNRSTTWRDYHEMMNPGEPMALYEFQGGAFDPWGGPGYDACRTMVNEQYAKVFYKNNYAQGATIQNLYMGYGGSSWGGLAKPTVYTSYDYGAPISEPGLMTPKGYEVKLQGTFLHTVKPFWTTEHFSPKVDKDDIILVDGLADVNTDTKFYIAQHWNTASEDKDEFHIDIETSDGKFTIPQKNKLVIDGREAKILTTDYDFHSQHLVYTTSEIFTHQTMGSHDVMVVYAYEDQEGEFALKVSKDDVKVDAKDDSVSHSVEDGILLINYKHTNGTTPIYISGGSDQDLLLLVAGYSSATRWWAPIVKDSKDRVLIQGPYLVRGASISDSTLAFTGDIDETTDIEVVVPENIESFTWNDKELKLKKSEHGTWTGTIEFKDPKIDIPDLTKAEWKYSEASPEINPDFDDSTWTTANHLQTNSVTIPETWPILFADDYGFHTGCIWLRGKFNGSSDITGFNLTAVSGDASAWVAWLNGEYLGGYDVGNQAFEDLNGTLKTDGENVISLLLWTTGHEDDWSADDDYKTARGFQKANLLGTRNQTIWSIDWKIQGNLGGEDLADPVRGPYNEGGLYGERMGWHLPGFDDGDWDKVSVPEDKNRTGVSWYRTNFDLDIPDGYDAPMSIKFDDDTKTRYRALLFINGWQFGRYANDLGPQTQYYLPSGILNTKGSNTLAVAVIPIDKGAQLGKVILEPYKVLESSIPAVELVDSPGIDKRQT</sequence>
<dbReference type="PANTHER" id="PTHR23421">
    <property type="entry name" value="BETA-GALACTOSIDASE RELATED"/>
    <property type="match status" value="1"/>
</dbReference>
<evidence type="ECO:0000313" key="12">
    <source>
        <dbReference type="Proteomes" id="UP000027586"/>
    </source>
</evidence>
<gene>
    <name evidence="11" type="ORF">LCOR_07240.1</name>
</gene>
<organism evidence="11 12">
    <name type="scientific">Lichtheimia corymbifera JMRC:FSU:9682</name>
    <dbReference type="NCBI Taxonomy" id="1263082"/>
    <lineage>
        <taxon>Eukaryota</taxon>
        <taxon>Fungi</taxon>
        <taxon>Fungi incertae sedis</taxon>
        <taxon>Mucoromycota</taxon>
        <taxon>Mucoromycotina</taxon>
        <taxon>Mucoromycetes</taxon>
        <taxon>Mucorales</taxon>
        <taxon>Lichtheimiaceae</taxon>
        <taxon>Lichtheimia</taxon>
    </lineage>
</organism>
<evidence type="ECO:0000256" key="5">
    <source>
        <dbReference type="ARBA" id="ARBA00022801"/>
    </source>
</evidence>
<dbReference type="SUPFAM" id="SSF49785">
    <property type="entry name" value="Galactose-binding domain-like"/>
    <property type="match status" value="2"/>
</dbReference>
<dbReference type="EMBL" id="CBTN010000035">
    <property type="protein sequence ID" value="CDH56159.1"/>
    <property type="molecule type" value="Genomic_DNA"/>
</dbReference>
<accession>A0A068S1L9</accession>
<proteinExistence type="inferred from homology"/>
<dbReference type="SUPFAM" id="SSF117100">
    <property type="entry name" value="Beta-galactosidase LacA, domain 3"/>
    <property type="match status" value="1"/>
</dbReference>
<evidence type="ECO:0000259" key="10">
    <source>
        <dbReference type="SMART" id="SM01029"/>
    </source>
</evidence>
<dbReference type="Proteomes" id="UP000027586">
    <property type="component" value="Unassembled WGS sequence"/>
</dbReference>
<evidence type="ECO:0000313" key="11">
    <source>
        <dbReference type="EMBL" id="CDH56159.1"/>
    </source>
</evidence>
<evidence type="ECO:0000256" key="2">
    <source>
        <dbReference type="ARBA" id="ARBA00009809"/>
    </source>
</evidence>
<dbReference type="EC" id="3.2.1.23" evidence="3"/>
<dbReference type="SUPFAM" id="SSF51445">
    <property type="entry name" value="(Trans)glycosidases"/>
    <property type="match status" value="1"/>
</dbReference>
<dbReference type="SMART" id="SM01029">
    <property type="entry name" value="BetaGal_dom2"/>
    <property type="match status" value="1"/>
</dbReference>
<keyword evidence="12" id="KW-1185">Reference proteome</keyword>
<dbReference type="InterPro" id="IPR008979">
    <property type="entry name" value="Galactose-bd-like_sf"/>
</dbReference>
<protein>
    <recommendedName>
        <fullName evidence="3">beta-galactosidase</fullName>
        <ecNumber evidence="3">3.2.1.23</ecNumber>
    </recommendedName>
</protein>
<feature type="domain" description="Beta-galactosidase" evidence="10">
    <location>
        <begin position="379"/>
        <end position="560"/>
    </location>
</feature>
<dbReference type="InterPro" id="IPR025972">
    <property type="entry name" value="BetaGal_dom3"/>
</dbReference>
<dbReference type="Gene3D" id="2.102.20.10">
    <property type="entry name" value="Beta-galactosidase, domain 2"/>
    <property type="match status" value="1"/>
</dbReference>
<comment type="similarity">
    <text evidence="2 8">Belongs to the glycosyl hydrolase 35 family.</text>
</comment>
<dbReference type="SUPFAM" id="SSF51011">
    <property type="entry name" value="Glycosyl hydrolase domain"/>
    <property type="match status" value="1"/>
</dbReference>
<evidence type="ECO:0000256" key="4">
    <source>
        <dbReference type="ARBA" id="ARBA00022729"/>
    </source>
</evidence>
<evidence type="ECO:0000256" key="3">
    <source>
        <dbReference type="ARBA" id="ARBA00012756"/>
    </source>
</evidence>
<comment type="catalytic activity">
    <reaction evidence="1">
        <text>Hydrolysis of terminal non-reducing beta-D-galactose residues in beta-D-galactosides.</text>
        <dbReference type="EC" id="3.2.1.23"/>
    </reaction>
</comment>
<dbReference type="AlphaFoldDB" id="A0A068S1L9"/>
<dbReference type="InterPro" id="IPR036833">
    <property type="entry name" value="BetaGal_dom3_sf"/>
</dbReference>
<dbReference type="Gene3D" id="3.20.20.80">
    <property type="entry name" value="Glycosidases"/>
    <property type="match status" value="1"/>
</dbReference>
<keyword evidence="4 9" id="KW-0732">Signal</keyword>
<comment type="caution">
    <text evidence="11">The sequence shown here is derived from an EMBL/GenBank/DDBJ whole genome shotgun (WGS) entry which is preliminary data.</text>
</comment>
<dbReference type="InterPro" id="IPR031330">
    <property type="entry name" value="Gly_Hdrlase_35_cat"/>
</dbReference>
<feature type="signal peptide" evidence="9">
    <location>
        <begin position="1"/>
        <end position="21"/>
    </location>
</feature>
<keyword evidence="5" id="KW-0378">Hydrolase</keyword>
<keyword evidence="6" id="KW-0325">Glycoprotein</keyword>
<feature type="chain" id="PRO_5001652891" description="beta-galactosidase" evidence="9">
    <location>
        <begin position="22"/>
        <end position="974"/>
    </location>
</feature>
<dbReference type="Gene3D" id="2.60.390.10">
    <property type="entry name" value="Beta-galactosidase, domain 3"/>
    <property type="match status" value="1"/>
</dbReference>
<dbReference type="VEuPathDB" id="FungiDB:LCOR_07240.1"/>
<evidence type="ECO:0000256" key="7">
    <source>
        <dbReference type="ARBA" id="ARBA00023295"/>
    </source>
</evidence>
<evidence type="ECO:0000256" key="9">
    <source>
        <dbReference type="SAM" id="SignalP"/>
    </source>
</evidence>
<evidence type="ECO:0000256" key="8">
    <source>
        <dbReference type="RuleBase" id="RU003679"/>
    </source>
</evidence>
<dbReference type="Pfam" id="PF01301">
    <property type="entry name" value="Glyco_hydro_35"/>
    <property type="match status" value="1"/>
</dbReference>
<dbReference type="Pfam" id="PF13363">
    <property type="entry name" value="BetaGal_dom3"/>
    <property type="match status" value="1"/>
</dbReference>
<dbReference type="InterPro" id="IPR017853">
    <property type="entry name" value="GH"/>
</dbReference>
<dbReference type="Pfam" id="PF13364">
    <property type="entry name" value="BetaGal_ABD2"/>
    <property type="match status" value="2"/>
</dbReference>
<dbReference type="OrthoDB" id="1657402at2759"/>
<dbReference type="InterPro" id="IPR037110">
    <property type="entry name" value="Betagal_dom2_sf"/>
</dbReference>
<evidence type="ECO:0000256" key="6">
    <source>
        <dbReference type="ARBA" id="ARBA00023180"/>
    </source>
</evidence>
<dbReference type="InterPro" id="IPR018954">
    <property type="entry name" value="Betagal_dom2"/>
</dbReference>
<evidence type="ECO:0000256" key="1">
    <source>
        <dbReference type="ARBA" id="ARBA00001412"/>
    </source>
</evidence>
<reference evidence="11" key="1">
    <citation type="submission" date="2013-08" db="EMBL/GenBank/DDBJ databases">
        <title>Gene expansion shapes genome architecture in the human pathogen Lichtheimia corymbifera: an evolutionary genomics analysis in the ancient terrestrial Mucorales (Mucoromycotina).</title>
        <authorList>
            <person name="Schwartze V.U."/>
            <person name="Winter S."/>
            <person name="Shelest E."/>
            <person name="Marcet-Houben M."/>
            <person name="Horn F."/>
            <person name="Wehner S."/>
            <person name="Hoffmann K."/>
            <person name="Riege K."/>
            <person name="Sammeth M."/>
            <person name="Nowrousian M."/>
            <person name="Valiante V."/>
            <person name="Linde J."/>
            <person name="Jacobsen I.D."/>
            <person name="Marz M."/>
            <person name="Brakhage A.A."/>
            <person name="Gabaldon T."/>
            <person name="Bocker S."/>
            <person name="Voigt K."/>
        </authorList>
    </citation>
    <scope>NUCLEOTIDE SEQUENCE [LARGE SCALE GENOMIC DNA]</scope>
    <source>
        <strain evidence="11">FSU 9682</strain>
    </source>
</reference>
<dbReference type="STRING" id="1263082.A0A068S1L9"/>
<keyword evidence="7" id="KW-0326">Glycosidase</keyword>
<dbReference type="GO" id="GO:0005975">
    <property type="term" value="P:carbohydrate metabolic process"/>
    <property type="evidence" value="ECO:0007669"/>
    <property type="project" value="InterPro"/>
</dbReference>